<reference evidence="2 3" key="1">
    <citation type="submission" date="2016-11" db="EMBL/GenBank/DDBJ databases">
        <authorList>
            <person name="Varghese N."/>
            <person name="Submissions S."/>
        </authorList>
    </citation>
    <scope>NUCLEOTIDE SEQUENCE [LARGE SCALE GENOMIC DNA]</scope>
    <source>
        <strain evidence="2 3">DSM 17919</strain>
    </source>
</reference>
<evidence type="ECO:0000259" key="1">
    <source>
        <dbReference type="Pfam" id="PF00082"/>
    </source>
</evidence>
<dbReference type="InterPro" id="IPR000209">
    <property type="entry name" value="Peptidase_S8/S53_dom"/>
</dbReference>
<name>A0A8G2F8A1_9BACT</name>
<proteinExistence type="predicted"/>
<comment type="caution">
    <text evidence="2">The sequence shown here is derived from an EMBL/GenBank/DDBJ whole genome shotgun (WGS) entry which is preliminary data.</text>
</comment>
<protein>
    <submittedName>
        <fullName evidence="2">Subtilase family protein</fullName>
    </submittedName>
</protein>
<evidence type="ECO:0000313" key="3">
    <source>
        <dbReference type="Proteomes" id="UP000184001"/>
    </source>
</evidence>
<organism evidence="2 3">
    <name type="scientific">Halodesulfovibrio aestuarii</name>
    <dbReference type="NCBI Taxonomy" id="126333"/>
    <lineage>
        <taxon>Bacteria</taxon>
        <taxon>Pseudomonadati</taxon>
        <taxon>Thermodesulfobacteriota</taxon>
        <taxon>Desulfovibrionia</taxon>
        <taxon>Desulfovibrionales</taxon>
        <taxon>Desulfovibrionaceae</taxon>
        <taxon>Halodesulfovibrio</taxon>
    </lineage>
</organism>
<dbReference type="Proteomes" id="UP000184001">
    <property type="component" value="Unassembled WGS sequence"/>
</dbReference>
<dbReference type="GO" id="GO:0006508">
    <property type="term" value="P:proteolysis"/>
    <property type="evidence" value="ECO:0007669"/>
    <property type="project" value="InterPro"/>
</dbReference>
<dbReference type="EMBL" id="FQZR01000002">
    <property type="protein sequence ID" value="SHI72156.1"/>
    <property type="molecule type" value="Genomic_DNA"/>
</dbReference>
<dbReference type="InterPro" id="IPR036852">
    <property type="entry name" value="Peptidase_S8/S53_dom_sf"/>
</dbReference>
<feature type="domain" description="Peptidase S8/S53" evidence="1">
    <location>
        <begin position="9"/>
        <end position="206"/>
    </location>
</feature>
<dbReference type="GO" id="GO:0004252">
    <property type="term" value="F:serine-type endopeptidase activity"/>
    <property type="evidence" value="ECO:0007669"/>
    <property type="project" value="InterPro"/>
</dbReference>
<dbReference type="AlphaFoldDB" id="A0A8G2F8A1"/>
<dbReference type="Gene3D" id="3.40.50.200">
    <property type="entry name" value="Peptidase S8/S53 domain"/>
    <property type="match status" value="1"/>
</dbReference>
<dbReference type="RefSeq" id="WP_026364793.1">
    <property type="nucleotide sequence ID" value="NZ_CP192219.1"/>
</dbReference>
<dbReference type="SUPFAM" id="SSF52743">
    <property type="entry name" value="Subtilisin-like"/>
    <property type="match status" value="1"/>
</dbReference>
<accession>A0A8G2F8A1</accession>
<dbReference type="Pfam" id="PF00082">
    <property type="entry name" value="Peptidase_S8"/>
    <property type="match status" value="1"/>
</dbReference>
<sequence>MAAAHVVFIDDGINGSIFDIPLCYDLEFASDTNTFVPRAVHDVKELTHGTTCAAILKKYCHLFRCSSLKVLNNHNGKGDIQALCAALLWCVNHSVDIVTICAGSVNFADADVLQPLISMLSKRSIVVCAQSNIGYMTYPASFSNVIGVQEAELPDEQKLKLCDRPFNGIEVSARGNHTLQCKTLERISTGTGNSFAAPYVTACICSMLYEGYRFHPVQTLEALASYIQMPLFRHAPCFPDWIVNAFVIGDVSGLTEFFFFHVVMEVPLNQYGILRNSASSTRCSEFDTIVLAFDDTMTRAEKQKMIRHVCSMEKHVAIVDSFSVLPPAGFQHKFWSSQKRLPHFPLPKQQSLEAPFIIVYDHTSKTLLRTCAQLAQSFSTDGYHACIATNVPAGTLQRFYYIQYETLQDDSFFRAMEETAQADVHICGVQLLEGAFDKQTASHMDKLADIAIYCSSTDGATICWNSNLDEGRHQWQSSHHIPATSSTGCTEKNFISMVYKTILSTLDC</sequence>
<evidence type="ECO:0000313" key="2">
    <source>
        <dbReference type="EMBL" id="SHI72156.1"/>
    </source>
</evidence>
<gene>
    <name evidence="2" type="ORF">SAMN05660830_00772</name>
</gene>